<comment type="caution">
    <text evidence="1">The sequence shown here is derived from an EMBL/GenBank/DDBJ whole genome shotgun (WGS) entry which is preliminary data.</text>
</comment>
<dbReference type="InterPro" id="IPR032675">
    <property type="entry name" value="LRR_dom_sf"/>
</dbReference>
<sequence length="92" mass="10083">MCRYAVDRSQGGLVEIEIWYFCTASLLNYIARRVIALMKLPLLEQLDVSSSPLSGESLGVVGQSCPNLKTMKLSHVGNILPGNEEDDDDLAI</sequence>
<gene>
    <name evidence="1" type="ORF">Bca52824_022711</name>
</gene>
<keyword evidence="2" id="KW-1185">Reference proteome</keyword>
<organism evidence="1 2">
    <name type="scientific">Brassica carinata</name>
    <name type="common">Ethiopian mustard</name>
    <name type="synonym">Abyssinian cabbage</name>
    <dbReference type="NCBI Taxonomy" id="52824"/>
    <lineage>
        <taxon>Eukaryota</taxon>
        <taxon>Viridiplantae</taxon>
        <taxon>Streptophyta</taxon>
        <taxon>Embryophyta</taxon>
        <taxon>Tracheophyta</taxon>
        <taxon>Spermatophyta</taxon>
        <taxon>Magnoliopsida</taxon>
        <taxon>eudicotyledons</taxon>
        <taxon>Gunneridae</taxon>
        <taxon>Pentapetalae</taxon>
        <taxon>rosids</taxon>
        <taxon>malvids</taxon>
        <taxon>Brassicales</taxon>
        <taxon>Brassicaceae</taxon>
        <taxon>Brassiceae</taxon>
        <taxon>Brassica</taxon>
    </lineage>
</organism>
<reference evidence="1 2" key="1">
    <citation type="submission" date="2020-02" db="EMBL/GenBank/DDBJ databases">
        <authorList>
            <person name="Ma Q."/>
            <person name="Huang Y."/>
            <person name="Song X."/>
            <person name="Pei D."/>
        </authorList>
    </citation>
    <scope>NUCLEOTIDE SEQUENCE [LARGE SCALE GENOMIC DNA]</scope>
    <source>
        <strain evidence="1">Sxm20200214</strain>
        <tissue evidence="1">Leaf</tissue>
    </source>
</reference>
<dbReference type="Gene3D" id="3.80.10.10">
    <property type="entry name" value="Ribonuclease Inhibitor"/>
    <property type="match status" value="1"/>
</dbReference>
<dbReference type="Proteomes" id="UP000886595">
    <property type="component" value="Unassembled WGS sequence"/>
</dbReference>
<accession>A0A8X8ARP9</accession>
<dbReference type="PANTHER" id="PTHR38926">
    <property type="entry name" value="F-BOX DOMAIN CONTAINING PROTEIN, EXPRESSED"/>
    <property type="match status" value="1"/>
</dbReference>
<name>A0A8X8ARP9_BRACI</name>
<dbReference type="EMBL" id="JAAMPC010000005">
    <property type="protein sequence ID" value="KAG2311154.1"/>
    <property type="molecule type" value="Genomic_DNA"/>
</dbReference>
<dbReference type="AlphaFoldDB" id="A0A8X8ARP9"/>
<evidence type="ECO:0000313" key="2">
    <source>
        <dbReference type="Proteomes" id="UP000886595"/>
    </source>
</evidence>
<protein>
    <submittedName>
        <fullName evidence="1">Uncharacterized protein</fullName>
    </submittedName>
</protein>
<dbReference type="OrthoDB" id="2095648at2759"/>
<evidence type="ECO:0000313" key="1">
    <source>
        <dbReference type="EMBL" id="KAG2311154.1"/>
    </source>
</evidence>
<dbReference type="PANTHER" id="PTHR38926:SF34">
    <property type="entry name" value="F-BOX DOMAIN-CONTAINING PROTEIN"/>
    <property type="match status" value="1"/>
</dbReference>
<proteinExistence type="predicted"/>
<dbReference type="SUPFAM" id="SSF52047">
    <property type="entry name" value="RNI-like"/>
    <property type="match status" value="1"/>
</dbReference>